<accession>A0A7J7NDM3</accession>
<keyword evidence="2" id="KW-1185">Reference proteome</keyword>
<dbReference type="AlphaFoldDB" id="A0A7J7NDM3"/>
<evidence type="ECO:0000313" key="1">
    <source>
        <dbReference type="EMBL" id="KAF6165100.1"/>
    </source>
</evidence>
<proteinExistence type="predicted"/>
<dbReference type="Gene3D" id="3.40.50.2000">
    <property type="entry name" value="Glycogen Phosphorylase B"/>
    <property type="match status" value="1"/>
</dbReference>
<dbReference type="EMBL" id="JACGCM010000859">
    <property type="protein sequence ID" value="KAF6165100.1"/>
    <property type="molecule type" value="Genomic_DNA"/>
</dbReference>
<reference evidence="1 2" key="1">
    <citation type="journal article" date="2020" name="IScience">
        <title>Genome Sequencing of the Endangered Kingdonia uniflora (Circaeasteraceae, Ranunculales) Reveals Potential Mechanisms of Evolutionary Specialization.</title>
        <authorList>
            <person name="Sun Y."/>
            <person name="Deng T."/>
            <person name="Zhang A."/>
            <person name="Moore M.J."/>
            <person name="Landis J.B."/>
            <person name="Lin N."/>
            <person name="Zhang H."/>
            <person name="Zhang X."/>
            <person name="Huang J."/>
            <person name="Zhang X."/>
            <person name="Sun H."/>
            <person name="Wang H."/>
        </authorList>
    </citation>
    <scope>NUCLEOTIDE SEQUENCE [LARGE SCALE GENOMIC DNA]</scope>
    <source>
        <strain evidence="1">TB1705</strain>
        <tissue evidence="1">Leaf</tissue>
    </source>
</reference>
<comment type="caution">
    <text evidence="1">The sequence shown here is derived from an EMBL/GenBank/DDBJ whole genome shotgun (WGS) entry which is preliminary data.</text>
</comment>
<evidence type="ECO:0000313" key="2">
    <source>
        <dbReference type="Proteomes" id="UP000541444"/>
    </source>
</evidence>
<dbReference type="OrthoDB" id="1432756at2759"/>
<sequence>MGCPYFGEEKYYEEKYRDPYAVWEQEFYWELVSLPQSDLTTIKACYAKAGIGFDSIINNYKVVRNEILSLKAFSKSFSPEMPKILTKPIRDNVLTAAAEVEKEIVVLKRCVQHGKIMTYEGLCLHLILRTSYIIQQRLSMPFRSQIRVSASSEIKELALGLELSGQPFLWVVCLNITNSLSEAYPDGFEENRHSREDSRVGTSTKGSGSLFYLLLLKPLRLELNYGGHESGILRSEEVKEKEMFSVDYIGDAAYISCNPHLLHHRLCSSDRFLVLSPDGPYQSAMKRKSDTSAEEQVAVQKMDGTAFLKMDGIAVQKMDDMTDAYSHNNNSHKDEHERF</sequence>
<organism evidence="1 2">
    <name type="scientific">Kingdonia uniflora</name>
    <dbReference type="NCBI Taxonomy" id="39325"/>
    <lineage>
        <taxon>Eukaryota</taxon>
        <taxon>Viridiplantae</taxon>
        <taxon>Streptophyta</taxon>
        <taxon>Embryophyta</taxon>
        <taxon>Tracheophyta</taxon>
        <taxon>Spermatophyta</taxon>
        <taxon>Magnoliopsida</taxon>
        <taxon>Ranunculales</taxon>
        <taxon>Circaeasteraceae</taxon>
        <taxon>Kingdonia</taxon>
    </lineage>
</organism>
<name>A0A7J7NDM3_9MAGN</name>
<protein>
    <submittedName>
        <fullName evidence="1">Uncharacterized protein</fullName>
    </submittedName>
</protein>
<dbReference type="Proteomes" id="UP000541444">
    <property type="component" value="Unassembled WGS sequence"/>
</dbReference>
<gene>
    <name evidence="1" type="ORF">GIB67_000684</name>
</gene>